<evidence type="ECO:0000259" key="2">
    <source>
        <dbReference type="Pfam" id="PF19408"/>
    </source>
</evidence>
<evidence type="ECO:0000313" key="3">
    <source>
        <dbReference type="EMBL" id="MCW0484900.1"/>
    </source>
</evidence>
<dbReference type="AlphaFoldDB" id="A0AA41YDS4"/>
<proteinExistence type="predicted"/>
<gene>
    <name evidence="3" type="ORF">N2K84_19360</name>
</gene>
<dbReference type="Proteomes" id="UP001163821">
    <property type="component" value="Unassembled WGS sequence"/>
</dbReference>
<feature type="non-terminal residue" evidence="3">
    <location>
        <position position="563"/>
    </location>
</feature>
<protein>
    <recommendedName>
        <fullName evidence="2">PKD-like domain-containing protein</fullName>
    </recommendedName>
</protein>
<dbReference type="InterPro" id="IPR013783">
    <property type="entry name" value="Ig-like_fold"/>
</dbReference>
<dbReference type="Gene3D" id="2.60.40.10">
    <property type="entry name" value="Immunoglobulins"/>
    <property type="match status" value="1"/>
</dbReference>
<dbReference type="EMBL" id="JAPAAF010000062">
    <property type="protein sequence ID" value="MCW0484900.1"/>
    <property type="molecule type" value="Genomic_DNA"/>
</dbReference>
<evidence type="ECO:0000313" key="4">
    <source>
        <dbReference type="Proteomes" id="UP001163821"/>
    </source>
</evidence>
<accession>A0AA41YDS4</accession>
<organism evidence="3 4">
    <name type="scientific">Gaoshiqia sediminis</name>
    <dbReference type="NCBI Taxonomy" id="2986998"/>
    <lineage>
        <taxon>Bacteria</taxon>
        <taxon>Pseudomonadati</taxon>
        <taxon>Bacteroidota</taxon>
        <taxon>Bacteroidia</taxon>
        <taxon>Marinilabiliales</taxon>
        <taxon>Prolixibacteraceae</taxon>
        <taxon>Gaoshiqia</taxon>
    </lineage>
</organism>
<keyword evidence="1" id="KW-0732">Signal</keyword>
<name>A0AA41YDS4_9BACT</name>
<dbReference type="Pfam" id="PF19408">
    <property type="entry name" value="PKD_6"/>
    <property type="match status" value="1"/>
</dbReference>
<reference evidence="3" key="1">
    <citation type="submission" date="2022-10" db="EMBL/GenBank/DDBJ databases">
        <title>Gaoshiqiia sediminis gen. nov., sp. nov., isolated from coastal sediment.</title>
        <authorList>
            <person name="Yu W.X."/>
            <person name="Mu D.S."/>
            <person name="Du J.Z."/>
            <person name="Liang Y.Q."/>
        </authorList>
    </citation>
    <scope>NUCLEOTIDE SEQUENCE</scope>
    <source>
        <strain evidence="3">A06</strain>
    </source>
</reference>
<feature type="signal peptide" evidence="1">
    <location>
        <begin position="1"/>
        <end position="31"/>
    </location>
</feature>
<sequence length="563" mass="58709">MKVKVLPQLKSAFKLTLLVISMMIAAGSVWAQQVTIVTDKDDYWPGEWVIITGSGWTQDESVKITLTHIEPNIPDHEHEPWYLTPDSEGNLYDEWFVFDEELGTAFHLTALGMTTGWFAETFFTDAYQTQIVNIGPSEGICGDEISVTAQLQYKVTGSGPWLNAAGETLVFTLGASTTTASTDANGVATAIMTIPQTVPTVIEVDFAGSGSGSTALQKKENVTNSITVITAVANAGPITGENAICVNETGISYSIEPVSGALTYTWTVPAGAIIASGQGTTSITVDFGETSGNVSAKPLNGCGEGNPSFKAVTVNPLPNNVSGGFVGNTICVGEAGQLTFDAINSTFAAPYTIEYTDGVTTWSQLIESASVVTFDVAVPPVETTSYQLVSISNGNGCVRTSGIMDATAQITVRPLPVCSIAGIDDPVCPSSSTIFEAPIALATYSWSVTGDASINGAINQQAVTIISGSSNNSSYTVNLTVTTSYGCSSTCEKTVLVVDDIDPTALAQNVTIYLDADGNASTTAEAVNNGSADNCGIQSLALDIEAFTCAHVGQNNVVLTVTD</sequence>
<evidence type="ECO:0000256" key="1">
    <source>
        <dbReference type="SAM" id="SignalP"/>
    </source>
</evidence>
<feature type="chain" id="PRO_5041284483" description="PKD-like domain-containing protein" evidence="1">
    <location>
        <begin position="32"/>
        <end position="563"/>
    </location>
</feature>
<dbReference type="InterPro" id="IPR045829">
    <property type="entry name" value="PKD_6"/>
</dbReference>
<comment type="caution">
    <text evidence="3">The sequence shown here is derived from an EMBL/GenBank/DDBJ whole genome shotgun (WGS) entry which is preliminary data.</text>
</comment>
<feature type="domain" description="PKD-like" evidence="2">
    <location>
        <begin position="233"/>
        <end position="308"/>
    </location>
</feature>
<keyword evidence="4" id="KW-1185">Reference proteome</keyword>